<feature type="domain" description="AMP-dependent synthetase/ligase" evidence="1">
    <location>
        <begin position="49"/>
        <end position="422"/>
    </location>
</feature>
<reference evidence="3" key="1">
    <citation type="journal article" date="2017" name="Mycologia">
        <title>Fusarium algeriense, sp. nov., a novel toxigenic crown rot pathogen of durum wheat from Algeria is nested in the Fusarium burgessii species complex.</title>
        <authorList>
            <person name="Laraba I."/>
            <person name="Keddad A."/>
            <person name="Boureghda H."/>
            <person name="Abdallah N."/>
            <person name="Vaughan M.M."/>
            <person name="Proctor R.H."/>
            <person name="Busman M."/>
            <person name="O'Donnell K."/>
        </authorList>
    </citation>
    <scope>NUCLEOTIDE SEQUENCE</scope>
    <source>
        <strain evidence="3">NRRL 25174</strain>
    </source>
</reference>
<evidence type="ECO:0000259" key="2">
    <source>
        <dbReference type="Pfam" id="PF13193"/>
    </source>
</evidence>
<evidence type="ECO:0000313" key="4">
    <source>
        <dbReference type="Proteomes" id="UP000730481"/>
    </source>
</evidence>
<dbReference type="EMBL" id="PVQB02000617">
    <property type="protein sequence ID" value="KAF4334912.1"/>
    <property type="molecule type" value="Genomic_DNA"/>
</dbReference>
<reference evidence="3" key="2">
    <citation type="submission" date="2020-02" db="EMBL/GenBank/DDBJ databases">
        <title>Identification and distribution of gene clusters putatively required for synthesis of sphingolipid metabolism inhibitors in phylogenetically diverse species of the filamentous fungus Fusarium.</title>
        <authorList>
            <person name="Kim H.-S."/>
            <person name="Busman M."/>
            <person name="Brown D.W."/>
            <person name="Divon H."/>
            <person name="Uhlig S."/>
            <person name="Proctor R.H."/>
        </authorList>
    </citation>
    <scope>NUCLEOTIDE SEQUENCE</scope>
    <source>
        <strain evidence="3">NRRL 25174</strain>
    </source>
</reference>
<accession>A0A9P5ABH5</accession>
<dbReference type="Proteomes" id="UP000730481">
    <property type="component" value="Unassembled WGS sequence"/>
</dbReference>
<dbReference type="Gene3D" id="3.40.50.12780">
    <property type="entry name" value="N-terminal domain of ligase-like"/>
    <property type="match status" value="1"/>
</dbReference>
<dbReference type="PROSITE" id="PS00455">
    <property type="entry name" value="AMP_BINDING"/>
    <property type="match status" value="1"/>
</dbReference>
<dbReference type="InterPro" id="IPR045851">
    <property type="entry name" value="AMP-bd_C_sf"/>
</dbReference>
<dbReference type="Pfam" id="PF13193">
    <property type="entry name" value="AMP-binding_C"/>
    <property type="match status" value="1"/>
</dbReference>
<organism evidence="3 4">
    <name type="scientific">Fusarium beomiforme</name>
    <dbReference type="NCBI Taxonomy" id="44412"/>
    <lineage>
        <taxon>Eukaryota</taxon>
        <taxon>Fungi</taxon>
        <taxon>Dikarya</taxon>
        <taxon>Ascomycota</taxon>
        <taxon>Pezizomycotina</taxon>
        <taxon>Sordariomycetes</taxon>
        <taxon>Hypocreomycetidae</taxon>
        <taxon>Hypocreales</taxon>
        <taxon>Nectriaceae</taxon>
        <taxon>Fusarium</taxon>
        <taxon>Fusarium burgessii species complex</taxon>
    </lineage>
</organism>
<keyword evidence="3" id="KW-0436">Ligase</keyword>
<dbReference type="AlphaFoldDB" id="A0A9P5ABH5"/>
<feature type="domain" description="AMP-binding enzyme C-terminal" evidence="2">
    <location>
        <begin position="481"/>
        <end position="561"/>
    </location>
</feature>
<name>A0A9P5ABH5_9HYPO</name>
<dbReference type="Gene3D" id="3.30.300.30">
    <property type="match status" value="1"/>
</dbReference>
<dbReference type="SUPFAM" id="SSF56801">
    <property type="entry name" value="Acetyl-CoA synthetase-like"/>
    <property type="match status" value="1"/>
</dbReference>
<gene>
    <name evidence="3" type="ORF">FBEOM_11243</name>
</gene>
<dbReference type="PANTHER" id="PTHR24096:SF422">
    <property type="entry name" value="BCDNA.GH02901"/>
    <property type="match status" value="1"/>
</dbReference>
<comment type="caution">
    <text evidence="3">The sequence shown here is derived from an EMBL/GenBank/DDBJ whole genome shotgun (WGS) entry which is preliminary data.</text>
</comment>
<dbReference type="Pfam" id="PF00501">
    <property type="entry name" value="AMP-binding"/>
    <property type="match status" value="1"/>
</dbReference>
<dbReference type="InterPro" id="IPR000873">
    <property type="entry name" value="AMP-dep_synth/lig_dom"/>
</dbReference>
<dbReference type="InterPro" id="IPR042099">
    <property type="entry name" value="ANL_N_sf"/>
</dbReference>
<evidence type="ECO:0000259" key="1">
    <source>
        <dbReference type="Pfam" id="PF00501"/>
    </source>
</evidence>
<keyword evidence="4" id="KW-1185">Reference proteome</keyword>
<dbReference type="InterPro" id="IPR020845">
    <property type="entry name" value="AMP-binding_CS"/>
</dbReference>
<dbReference type="GO" id="GO:0016405">
    <property type="term" value="F:CoA-ligase activity"/>
    <property type="evidence" value="ECO:0007669"/>
    <property type="project" value="TreeGrafter"/>
</dbReference>
<protein>
    <submittedName>
        <fullName evidence="3">Phenylacetyl ligase</fullName>
    </submittedName>
</protein>
<sequence length="581" mass="64198">MVFLSPPWARSLLPLAAPDDIRIDEFMFNERHGRKTLANSRNPFTCGITGRSYSTAEVQKRVDFLARALSKRVGWVTSDQTEWDRVACIYSLNTIDYVPLTYAVHRLNGIVTPASSGYSAQELIYQLRATSASVLFTCMPLLEIALEAAAAVQIPRHRIFLLDMEGDSPDSPFTAISALIEEGAGLPQLVPLQWVKGQGTRQVAYICFSSGTSGLPKGVMISHHNIISNVAANVAFEAHGRKLAGVETHVGLGILPFSHIYGLVIISHVQPWRGDEIIVLPKYNLDHMLGAVQKFRINHLSLVPPIIIQLLDNVKKCQEYDLRSVRTVNTGAAPLAKETAEDFRKMWPTWKLTQGYGTPDPGLALRVPGVSTTSEHDILPGSCGSILPGIRCKLVDFDNKEVTELETPGELYVQGSSICLGYMNNARATAETFVWDADGRWLRTGDVVVIRRSAQGNEHIVVVDRIKELIKTKGHQVAPAELEAHLLIHPFVADCAVIPVSDKYAGEVPKAFVVRSSNAGSKPDQEVAAAICRHVEEHKAKYKWLQGIEFLMEIPKSPSGKILRRILKDQEKAKRKLQSNL</sequence>
<proteinExistence type="predicted"/>
<dbReference type="InterPro" id="IPR025110">
    <property type="entry name" value="AMP-bd_C"/>
</dbReference>
<dbReference type="OrthoDB" id="6509636at2759"/>
<evidence type="ECO:0000313" key="3">
    <source>
        <dbReference type="EMBL" id="KAF4334912.1"/>
    </source>
</evidence>
<dbReference type="PANTHER" id="PTHR24096">
    <property type="entry name" value="LONG-CHAIN-FATTY-ACID--COA LIGASE"/>
    <property type="match status" value="1"/>
</dbReference>